<keyword evidence="6 7" id="KW-0012">Acyltransferase</keyword>
<dbReference type="EC" id="2.3.1.225" evidence="7"/>
<evidence type="ECO:0000313" key="10">
    <source>
        <dbReference type="Proteomes" id="UP001431783"/>
    </source>
</evidence>
<feature type="transmembrane region" description="Helical" evidence="7">
    <location>
        <begin position="22"/>
        <end position="43"/>
    </location>
</feature>
<keyword evidence="4 7" id="KW-1133">Transmembrane helix</keyword>
<protein>
    <recommendedName>
        <fullName evidence="7">Palmitoyltransferase</fullName>
        <ecNumber evidence="7">2.3.1.225</ecNumber>
    </recommendedName>
</protein>
<feature type="transmembrane region" description="Helical" evidence="7">
    <location>
        <begin position="171"/>
        <end position="192"/>
    </location>
</feature>
<evidence type="ECO:0000259" key="8">
    <source>
        <dbReference type="Pfam" id="PF01529"/>
    </source>
</evidence>
<comment type="similarity">
    <text evidence="7">Belongs to the DHHC palmitoyltransferase family.</text>
</comment>
<dbReference type="EMBL" id="JARQZJ010000076">
    <property type="protein sequence ID" value="KAK9882430.1"/>
    <property type="molecule type" value="Genomic_DNA"/>
</dbReference>
<evidence type="ECO:0000313" key="9">
    <source>
        <dbReference type="EMBL" id="KAK9882430.1"/>
    </source>
</evidence>
<dbReference type="PANTHER" id="PTHR12246">
    <property type="entry name" value="PALMITOYLTRANSFERASE ZDHHC16"/>
    <property type="match status" value="1"/>
</dbReference>
<name>A0AAW1UIT2_9CUCU</name>
<comment type="domain">
    <text evidence="7">The DHHC domain is required for palmitoyltransferase activity.</text>
</comment>
<organism evidence="9 10">
    <name type="scientific">Henosepilachna vigintioctopunctata</name>
    <dbReference type="NCBI Taxonomy" id="420089"/>
    <lineage>
        <taxon>Eukaryota</taxon>
        <taxon>Metazoa</taxon>
        <taxon>Ecdysozoa</taxon>
        <taxon>Arthropoda</taxon>
        <taxon>Hexapoda</taxon>
        <taxon>Insecta</taxon>
        <taxon>Pterygota</taxon>
        <taxon>Neoptera</taxon>
        <taxon>Endopterygota</taxon>
        <taxon>Coleoptera</taxon>
        <taxon>Polyphaga</taxon>
        <taxon>Cucujiformia</taxon>
        <taxon>Coccinelloidea</taxon>
        <taxon>Coccinellidae</taxon>
        <taxon>Epilachninae</taxon>
        <taxon>Epilachnini</taxon>
        <taxon>Henosepilachna</taxon>
    </lineage>
</organism>
<keyword evidence="2 7" id="KW-0808">Transferase</keyword>
<dbReference type="GO" id="GO:0019706">
    <property type="term" value="F:protein-cysteine S-palmitoyltransferase activity"/>
    <property type="evidence" value="ECO:0007669"/>
    <property type="project" value="UniProtKB-EC"/>
</dbReference>
<dbReference type="Proteomes" id="UP001431783">
    <property type="component" value="Unassembled WGS sequence"/>
</dbReference>
<evidence type="ECO:0000256" key="7">
    <source>
        <dbReference type="RuleBase" id="RU079119"/>
    </source>
</evidence>
<comment type="subcellular location">
    <subcellularLocation>
        <location evidence="1">Membrane</location>
        <topology evidence="1">Multi-pass membrane protein</topology>
    </subcellularLocation>
</comment>
<dbReference type="Pfam" id="PF01529">
    <property type="entry name" value="DHHC"/>
    <property type="match status" value="1"/>
</dbReference>
<dbReference type="InterPro" id="IPR001594">
    <property type="entry name" value="Palmitoyltrfase_DHHC"/>
</dbReference>
<keyword evidence="10" id="KW-1185">Reference proteome</keyword>
<comment type="caution">
    <text evidence="9">The sequence shown here is derived from an EMBL/GenBank/DDBJ whole genome shotgun (WGS) entry which is preliminary data.</text>
</comment>
<proteinExistence type="inferred from homology"/>
<feature type="transmembrane region" description="Helical" evidence="7">
    <location>
        <begin position="212"/>
        <end position="236"/>
    </location>
</feature>
<accession>A0AAW1UIT2</accession>
<keyword evidence="5 7" id="KW-0472">Membrane</keyword>
<evidence type="ECO:0000256" key="5">
    <source>
        <dbReference type="ARBA" id="ARBA00023136"/>
    </source>
</evidence>
<gene>
    <name evidence="9" type="ORF">WA026_021461</name>
</gene>
<reference evidence="9 10" key="1">
    <citation type="submission" date="2023-03" db="EMBL/GenBank/DDBJ databases">
        <title>Genome insight into feeding habits of ladybird beetles.</title>
        <authorList>
            <person name="Li H.-S."/>
            <person name="Huang Y.-H."/>
            <person name="Pang H."/>
        </authorList>
    </citation>
    <scope>NUCLEOTIDE SEQUENCE [LARGE SCALE GENOMIC DNA]</scope>
    <source>
        <strain evidence="9">SYSU_2023b</strain>
        <tissue evidence="9">Whole body</tissue>
    </source>
</reference>
<evidence type="ECO:0000256" key="2">
    <source>
        <dbReference type="ARBA" id="ARBA00022679"/>
    </source>
</evidence>
<feature type="domain" description="Palmitoyltransferase DHHC" evidence="8">
    <location>
        <begin position="126"/>
        <end position="247"/>
    </location>
</feature>
<evidence type="ECO:0000256" key="1">
    <source>
        <dbReference type="ARBA" id="ARBA00004141"/>
    </source>
</evidence>
<dbReference type="AlphaFoldDB" id="A0AAW1UIT2"/>
<dbReference type="GO" id="GO:0016020">
    <property type="term" value="C:membrane"/>
    <property type="evidence" value="ECO:0007669"/>
    <property type="project" value="UniProtKB-SubCell"/>
</dbReference>
<comment type="catalytic activity">
    <reaction evidence="7">
        <text>L-cysteinyl-[protein] + hexadecanoyl-CoA = S-hexadecanoyl-L-cysteinyl-[protein] + CoA</text>
        <dbReference type="Rhea" id="RHEA:36683"/>
        <dbReference type="Rhea" id="RHEA-COMP:10131"/>
        <dbReference type="Rhea" id="RHEA-COMP:11032"/>
        <dbReference type="ChEBI" id="CHEBI:29950"/>
        <dbReference type="ChEBI" id="CHEBI:57287"/>
        <dbReference type="ChEBI" id="CHEBI:57379"/>
        <dbReference type="ChEBI" id="CHEBI:74151"/>
        <dbReference type="EC" id="2.3.1.225"/>
    </reaction>
</comment>
<evidence type="ECO:0000256" key="3">
    <source>
        <dbReference type="ARBA" id="ARBA00022692"/>
    </source>
</evidence>
<evidence type="ECO:0000256" key="6">
    <source>
        <dbReference type="ARBA" id="ARBA00023315"/>
    </source>
</evidence>
<feature type="transmembrane region" description="Helical" evidence="7">
    <location>
        <begin position="49"/>
        <end position="70"/>
    </location>
</feature>
<dbReference type="InterPro" id="IPR039859">
    <property type="entry name" value="PFA4/ZDH16/20/ERF2-like"/>
</dbReference>
<evidence type="ECO:0000256" key="4">
    <source>
        <dbReference type="ARBA" id="ARBA00022989"/>
    </source>
</evidence>
<sequence length="305" mass="35729">MSNDTSDEDISFFRQFIDYLKWIPVLMATGILIWATVIYMISISQRTEGIIKIIFVTIFVTIFFMIYWSYLRVICARSTEIPEEFKLSPPIHKELAEAKNMKQCHEILKEFSKNLPIKCMNLNGSVRYCEKCKQVKPDRCHHCSSCKTCILKMDHHCPWINNCVSFANYKFFFLFLTYLVIGCIYVICTTFSEGYTLWKTGELHGTSFQIVSLFFMAVLLGFSTITLLVYHCYLLVKNETTIESMRKPVFRSDFNIKSYDIGFKQNFCEVFGNNPWLWCLPIFTTRGEGIDFPVEYFKSEEIPLV</sequence>
<keyword evidence="3 7" id="KW-0812">Transmembrane</keyword>
<dbReference type="PROSITE" id="PS50216">
    <property type="entry name" value="DHHC"/>
    <property type="match status" value="1"/>
</dbReference>